<dbReference type="Gene3D" id="3.55.50.30">
    <property type="match status" value="1"/>
</dbReference>
<name>A0ABS9KXH4_9BACT</name>
<keyword evidence="2 8" id="KW-0813">Transport</keyword>
<dbReference type="Gene3D" id="2.170.130.10">
    <property type="entry name" value="TonB-dependent receptor, plug domain"/>
    <property type="match status" value="1"/>
</dbReference>
<evidence type="ECO:0000256" key="6">
    <source>
        <dbReference type="ARBA" id="ARBA00023136"/>
    </source>
</evidence>
<dbReference type="InterPro" id="IPR011662">
    <property type="entry name" value="Secretin/TonB_short_N"/>
</dbReference>
<dbReference type="EMBL" id="JAKLTR010000017">
    <property type="protein sequence ID" value="MCG2617044.1"/>
    <property type="molecule type" value="Genomic_DNA"/>
</dbReference>
<dbReference type="InterPro" id="IPR008969">
    <property type="entry name" value="CarboxyPept-like_regulatory"/>
</dbReference>
<dbReference type="PANTHER" id="PTHR30069">
    <property type="entry name" value="TONB-DEPENDENT OUTER MEMBRANE RECEPTOR"/>
    <property type="match status" value="1"/>
</dbReference>
<evidence type="ECO:0000256" key="3">
    <source>
        <dbReference type="ARBA" id="ARBA00022452"/>
    </source>
</evidence>
<keyword evidence="12" id="KW-1185">Reference proteome</keyword>
<evidence type="ECO:0000256" key="1">
    <source>
        <dbReference type="ARBA" id="ARBA00004571"/>
    </source>
</evidence>
<dbReference type="Proteomes" id="UP001165367">
    <property type="component" value="Unassembled WGS sequence"/>
</dbReference>
<evidence type="ECO:0000256" key="7">
    <source>
        <dbReference type="ARBA" id="ARBA00023237"/>
    </source>
</evidence>
<keyword evidence="3 8" id="KW-1134">Transmembrane beta strand</keyword>
<dbReference type="Gene3D" id="2.60.40.1120">
    <property type="entry name" value="Carboxypeptidase-like, regulatory domain"/>
    <property type="match status" value="1"/>
</dbReference>
<evidence type="ECO:0000313" key="11">
    <source>
        <dbReference type="EMBL" id="MCG2617044.1"/>
    </source>
</evidence>
<evidence type="ECO:0000256" key="4">
    <source>
        <dbReference type="ARBA" id="ARBA00022692"/>
    </source>
</evidence>
<comment type="similarity">
    <text evidence="8">Belongs to the TonB-dependent receptor family.</text>
</comment>
<dbReference type="Gene3D" id="2.40.170.20">
    <property type="entry name" value="TonB-dependent receptor, beta-barrel domain"/>
    <property type="match status" value="1"/>
</dbReference>
<dbReference type="InterPro" id="IPR037066">
    <property type="entry name" value="Plug_dom_sf"/>
</dbReference>
<dbReference type="SMART" id="SM00965">
    <property type="entry name" value="STN"/>
    <property type="match status" value="1"/>
</dbReference>
<proteinExistence type="inferred from homology"/>
<keyword evidence="5" id="KW-0732">Signal</keyword>
<evidence type="ECO:0000256" key="5">
    <source>
        <dbReference type="ARBA" id="ARBA00022729"/>
    </source>
</evidence>
<comment type="caution">
    <text evidence="11">The sequence shown here is derived from an EMBL/GenBank/DDBJ whole genome shotgun (WGS) entry which is preliminary data.</text>
</comment>
<feature type="compositionally biased region" description="Polar residues" evidence="9">
    <location>
        <begin position="34"/>
        <end position="52"/>
    </location>
</feature>
<organism evidence="11 12">
    <name type="scientific">Terrimonas ginsenosidimutans</name>
    <dbReference type="NCBI Taxonomy" id="2908004"/>
    <lineage>
        <taxon>Bacteria</taxon>
        <taxon>Pseudomonadati</taxon>
        <taxon>Bacteroidota</taxon>
        <taxon>Chitinophagia</taxon>
        <taxon>Chitinophagales</taxon>
        <taxon>Chitinophagaceae</taxon>
        <taxon>Terrimonas</taxon>
    </lineage>
</organism>
<evidence type="ECO:0000256" key="8">
    <source>
        <dbReference type="PROSITE-ProRule" id="PRU01360"/>
    </source>
</evidence>
<reference evidence="11" key="1">
    <citation type="submission" date="2022-01" db="EMBL/GenBank/DDBJ databases">
        <authorList>
            <person name="Jo J.-H."/>
            <person name="Im W.-T."/>
        </authorList>
    </citation>
    <scope>NUCLEOTIDE SEQUENCE</scope>
    <source>
        <strain evidence="11">NA20</strain>
    </source>
</reference>
<dbReference type="NCBIfam" id="TIGR04057">
    <property type="entry name" value="SusC_RagA_signa"/>
    <property type="match status" value="1"/>
</dbReference>
<comment type="subcellular location">
    <subcellularLocation>
        <location evidence="1 8">Cell outer membrane</location>
        <topology evidence="1 8">Multi-pass membrane protein</topology>
    </subcellularLocation>
</comment>
<evidence type="ECO:0000256" key="9">
    <source>
        <dbReference type="SAM" id="MobiDB-lite"/>
    </source>
</evidence>
<dbReference type="Pfam" id="PF07660">
    <property type="entry name" value="STN"/>
    <property type="match status" value="1"/>
</dbReference>
<dbReference type="InterPro" id="IPR036942">
    <property type="entry name" value="Beta-barrel_TonB_sf"/>
</dbReference>
<feature type="region of interest" description="Disordered" evidence="9">
    <location>
        <begin position="34"/>
        <end position="53"/>
    </location>
</feature>
<sequence>MRHSKPFYRMLGCLMSAQLLVSLDGSAQSNGISFASNSSQRIPSYTQQQPKQETGEKKTLFNVLKDLNKKKGTYFLFSEQSLGSKLVSPVKDVNASVEKILDELLKNTGLRYTKVSDNTFVIVKEKEKVSEENLQHLNFNSENPSGSRKMVFDPITGKITDDKGAPLAGVSVSLKGTNKGTTTNANGDFVIDAKKGDVLLVSYVGYAEQAITVGNDAQLSIALAPGATQMTEVVVTALGIKKERKALGYSVTEVKGSDVTQARETNVANSLVGKVAGVNVSSVSGGPGASTSVIIRGVSSLSGDNQPLYVINGIPMTNNLATGNDLANTKGQYYNSPDYGDGIQNINPDDIESFSILKGAAAAALYGSRAKAGVILITTKSGSGKGTIEFNSNYTADKVMDITDWQYEYGNGANGLKPTTAVAAFDAGNSSWGAKLDGSGVIQFDGQTRPYAAQKGNIGRFYRTGSTLTNTVSFGKAFEGGSVRFSASNLHNSAVIPNSGLNRNTLNFATSYSVSRNLTIDVKANYVMDKARNRPILADGAGNANFQTMFLPTSLNINTLKPGTKADGSELLFTNNNYATNPWFAADKFINNTTRNRLIGVVSARYTFDNGFFVQGRAGRDFYYDRYTGVVPNGTGYYAQAFRNITENFNRVSELNVDVLAGKSFKIGQDLNITANAGANLMKARAEGTTEGGTDFAVPYVYTILNAKNKTIEYTDFRQEVQSVYATLDLDYKGFLFLNASGRNDWFSTLAPSSDLDVFYPSVNASFLFTQFIKPTWMNYGKLRMGWANVGQATRPYQTLLNYGLFPQQLNGLPLGNITNTSIPNAKLRPSSASEIEIGAELGLLGSKLTVDVAWYNKKSKNEIFESPASNTSGYTGVILNIGELRNKGFEFLVTAKPFDRSSNFGWTSSVNGSINKNEVVSLTDGQAELAVGTSRTGFGFTRHIVGSPANQVMAFDYQYDAAGKIVLGANGVPARGELEAWGSAYHKYTMGWNNEFTFNNFTLGFLIDGKFGGKLFSATDYYGYFFGLHQNTLEGRESNFNPNPGGTATNAQAYYTELAGNVSKLFVYDASFIKFRQFTLGYTLPKKWFGKAIKGASLSLVGRNLFILMKKTDNIDPEASYSGYTQGLELGGVPPVRSFGANLNLKF</sequence>
<keyword evidence="4 8" id="KW-0812">Transmembrane</keyword>
<evidence type="ECO:0000313" key="12">
    <source>
        <dbReference type="Proteomes" id="UP001165367"/>
    </source>
</evidence>
<evidence type="ECO:0000256" key="2">
    <source>
        <dbReference type="ARBA" id="ARBA00022448"/>
    </source>
</evidence>
<accession>A0ABS9KXH4</accession>
<dbReference type="InterPro" id="IPR012910">
    <property type="entry name" value="Plug_dom"/>
</dbReference>
<gene>
    <name evidence="11" type="ORF">LZZ85_22300</name>
</gene>
<feature type="domain" description="Secretin/TonB short N-terminal" evidence="10">
    <location>
        <begin position="73"/>
        <end position="125"/>
    </location>
</feature>
<dbReference type="InterPro" id="IPR023997">
    <property type="entry name" value="TonB-dep_OMP_SusC/RagA_CS"/>
</dbReference>
<dbReference type="PANTHER" id="PTHR30069:SF29">
    <property type="entry name" value="HEMOGLOBIN AND HEMOGLOBIN-HAPTOGLOBIN-BINDING PROTEIN 1-RELATED"/>
    <property type="match status" value="1"/>
</dbReference>
<keyword evidence="7 8" id="KW-0998">Cell outer membrane</keyword>
<dbReference type="RefSeq" id="WP_237875581.1">
    <property type="nucleotide sequence ID" value="NZ_JAKLTR010000017.1"/>
</dbReference>
<dbReference type="NCBIfam" id="TIGR04056">
    <property type="entry name" value="OMP_RagA_SusC"/>
    <property type="match status" value="1"/>
</dbReference>
<protein>
    <submittedName>
        <fullName evidence="11">SusC/RagA family TonB-linked outer membrane protein</fullName>
    </submittedName>
</protein>
<dbReference type="InterPro" id="IPR023996">
    <property type="entry name" value="TonB-dep_OMP_SusC/RagA"/>
</dbReference>
<dbReference type="Pfam" id="PF13715">
    <property type="entry name" value="CarbopepD_reg_2"/>
    <property type="match status" value="1"/>
</dbReference>
<keyword evidence="6 8" id="KW-0472">Membrane</keyword>
<dbReference type="SUPFAM" id="SSF49464">
    <property type="entry name" value="Carboxypeptidase regulatory domain-like"/>
    <property type="match status" value="1"/>
</dbReference>
<dbReference type="PROSITE" id="PS52016">
    <property type="entry name" value="TONB_DEPENDENT_REC_3"/>
    <property type="match status" value="1"/>
</dbReference>
<dbReference type="Pfam" id="PF07715">
    <property type="entry name" value="Plug"/>
    <property type="match status" value="1"/>
</dbReference>
<dbReference type="SUPFAM" id="SSF56935">
    <property type="entry name" value="Porins"/>
    <property type="match status" value="1"/>
</dbReference>
<evidence type="ECO:0000259" key="10">
    <source>
        <dbReference type="SMART" id="SM00965"/>
    </source>
</evidence>
<dbReference type="InterPro" id="IPR039426">
    <property type="entry name" value="TonB-dep_rcpt-like"/>
</dbReference>